<feature type="transmembrane region" description="Helical" evidence="1">
    <location>
        <begin position="52"/>
        <end position="71"/>
    </location>
</feature>
<protein>
    <submittedName>
        <fullName evidence="3">Lysophospholipase L1</fullName>
    </submittedName>
</protein>
<evidence type="ECO:0000313" key="3">
    <source>
        <dbReference type="EMBL" id="SEF96831.1"/>
    </source>
</evidence>
<dbReference type="Proteomes" id="UP000236736">
    <property type="component" value="Unassembled WGS sequence"/>
</dbReference>
<dbReference type="InterPro" id="IPR051532">
    <property type="entry name" value="Ester_Hydrolysis_Enzymes"/>
</dbReference>
<feature type="domain" description="SGNH hydrolase-type esterase" evidence="2">
    <location>
        <begin position="105"/>
        <end position="254"/>
    </location>
</feature>
<keyword evidence="1" id="KW-0472">Membrane</keyword>
<dbReference type="PANTHER" id="PTHR30383:SF5">
    <property type="entry name" value="SGNH HYDROLASE-TYPE ESTERASE DOMAIN-CONTAINING PROTEIN"/>
    <property type="match status" value="1"/>
</dbReference>
<keyword evidence="1" id="KW-0812">Transmembrane</keyword>
<sequence>MRLLRGRKALIMQTESMEQHWISSDMYVFGQLLNGFGSGEKSTKFENMNKQLILLLLVVGLIQLTAFSQTVPFEQEVRHISARIDSLGWEKGGTVFTGSSTIRMWKSLEPSFPNENILNTGFGGSKASDLETHLFPLVIRLQPSRVFIYEGDNDIWAGVEVADIMTSLDNIVNRLQLIDPTMEIYLIGAKPSPSRWEKKANYEVLNQKLKEYSLSKEGVEFIDTWAALIDAEGNPRPELFLEDQLHLNENGYELWTRIFKSYF</sequence>
<dbReference type="PANTHER" id="PTHR30383">
    <property type="entry name" value="THIOESTERASE 1/PROTEASE 1/LYSOPHOSPHOLIPASE L1"/>
    <property type="match status" value="1"/>
</dbReference>
<keyword evidence="1" id="KW-1133">Transmembrane helix</keyword>
<reference evidence="4" key="1">
    <citation type="submission" date="2016-10" db="EMBL/GenBank/DDBJ databases">
        <authorList>
            <person name="Varghese N."/>
            <person name="Submissions S."/>
        </authorList>
    </citation>
    <scope>NUCLEOTIDE SEQUENCE [LARGE SCALE GENOMIC DNA]</scope>
    <source>
        <strain evidence="4">DSM 17298</strain>
    </source>
</reference>
<dbReference type="InterPro" id="IPR036514">
    <property type="entry name" value="SGNH_hydro_sf"/>
</dbReference>
<dbReference type="GO" id="GO:0004622">
    <property type="term" value="F:phosphatidylcholine lysophospholipase activity"/>
    <property type="evidence" value="ECO:0007669"/>
    <property type="project" value="TreeGrafter"/>
</dbReference>
<accession>A0A1H5WCB0</accession>
<evidence type="ECO:0000256" key="1">
    <source>
        <dbReference type="SAM" id="Phobius"/>
    </source>
</evidence>
<name>A0A1H5WCB0_9BACT</name>
<dbReference type="Gene3D" id="3.40.50.1110">
    <property type="entry name" value="SGNH hydrolase"/>
    <property type="match status" value="1"/>
</dbReference>
<dbReference type="STRING" id="1120964.GCA_001313265_02742"/>
<organism evidence="3 4">
    <name type="scientific">Algoriphagus boritolerans DSM 17298 = JCM 18970</name>
    <dbReference type="NCBI Taxonomy" id="1120964"/>
    <lineage>
        <taxon>Bacteria</taxon>
        <taxon>Pseudomonadati</taxon>
        <taxon>Bacteroidota</taxon>
        <taxon>Cytophagia</taxon>
        <taxon>Cytophagales</taxon>
        <taxon>Cyclobacteriaceae</taxon>
        <taxon>Algoriphagus</taxon>
    </lineage>
</organism>
<dbReference type="Pfam" id="PF13472">
    <property type="entry name" value="Lipase_GDSL_2"/>
    <property type="match status" value="1"/>
</dbReference>
<gene>
    <name evidence="3" type="ORF">SAMN03080598_02014</name>
</gene>
<dbReference type="AlphaFoldDB" id="A0A1H5WCB0"/>
<dbReference type="EMBL" id="FNVR01000009">
    <property type="protein sequence ID" value="SEF96831.1"/>
    <property type="molecule type" value="Genomic_DNA"/>
</dbReference>
<proteinExistence type="predicted"/>
<evidence type="ECO:0000313" key="4">
    <source>
        <dbReference type="Proteomes" id="UP000236736"/>
    </source>
</evidence>
<keyword evidence="4" id="KW-1185">Reference proteome</keyword>
<dbReference type="SUPFAM" id="SSF52266">
    <property type="entry name" value="SGNH hydrolase"/>
    <property type="match status" value="1"/>
</dbReference>
<dbReference type="InterPro" id="IPR013830">
    <property type="entry name" value="SGNH_hydro"/>
</dbReference>
<evidence type="ECO:0000259" key="2">
    <source>
        <dbReference type="Pfam" id="PF13472"/>
    </source>
</evidence>